<proteinExistence type="predicted"/>
<dbReference type="EMBL" id="CAUYUJ010017621">
    <property type="protein sequence ID" value="CAK0876402.1"/>
    <property type="molecule type" value="Genomic_DNA"/>
</dbReference>
<protein>
    <submittedName>
        <fullName evidence="2">Uncharacterized protein</fullName>
    </submittedName>
</protein>
<keyword evidence="3" id="KW-1185">Reference proteome</keyword>
<reference evidence="2" key="1">
    <citation type="submission" date="2023-10" db="EMBL/GenBank/DDBJ databases">
        <authorList>
            <person name="Chen Y."/>
            <person name="Shah S."/>
            <person name="Dougan E. K."/>
            <person name="Thang M."/>
            <person name="Chan C."/>
        </authorList>
    </citation>
    <scope>NUCLEOTIDE SEQUENCE [LARGE SCALE GENOMIC DNA]</scope>
</reference>
<accession>A0ABN9VSE7</accession>
<name>A0ABN9VSE7_9DINO</name>
<evidence type="ECO:0000313" key="3">
    <source>
        <dbReference type="Proteomes" id="UP001189429"/>
    </source>
</evidence>
<organism evidence="2 3">
    <name type="scientific">Prorocentrum cordatum</name>
    <dbReference type="NCBI Taxonomy" id="2364126"/>
    <lineage>
        <taxon>Eukaryota</taxon>
        <taxon>Sar</taxon>
        <taxon>Alveolata</taxon>
        <taxon>Dinophyceae</taxon>
        <taxon>Prorocentrales</taxon>
        <taxon>Prorocentraceae</taxon>
        <taxon>Prorocentrum</taxon>
    </lineage>
</organism>
<dbReference type="Proteomes" id="UP001189429">
    <property type="component" value="Unassembled WGS sequence"/>
</dbReference>
<feature type="region of interest" description="Disordered" evidence="1">
    <location>
        <begin position="125"/>
        <end position="157"/>
    </location>
</feature>
<evidence type="ECO:0000313" key="2">
    <source>
        <dbReference type="EMBL" id="CAK0876402.1"/>
    </source>
</evidence>
<gene>
    <name evidence="2" type="ORF">PCOR1329_LOCUS60782</name>
</gene>
<evidence type="ECO:0000256" key="1">
    <source>
        <dbReference type="SAM" id="MobiDB-lite"/>
    </source>
</evidence>
<comment type="caution">
    <text evidence="2">The sequence shown here is derived from an EMBL/GenBank/DDBJ whole genome shotgun (WGS) entry which is preliminary data.</text>
</comment>
<feature type="non-terminal residue" evidence="2">
    <location>
        <position position="1"/>
    </location>
</feature>
<sequence length="379" mass="41337">EATASAPPGGGAGPSGGAAAWLGRLTGQVLLLRRTEGLRERELAGAERRAELAASEELCLERRLRDAGERCARLEAREGRLEVLAVQHAEAATRMQALLQQARSEQGRLEASLEGARAELAERGRAGEAMGAQEHAGGAKEGYAPRHTGSRGPEGFCSPGHRHFVVYEERLSRVERATKKSGNRTKKLEEQVDHPMGVLDEVKNGVAQEPESIVAPGFDRDVGTTIPIVQSMGGIVEAGRAVESWGTAQSKRRSVGGKELMLQGGPIGKRFVLQIRYCVENIVEMALIRTSWKKATMRDFRVCWDISQDEPMPPACAPEFQTFMIAEAAGHVRNLLIKKHPGDVFDWSAVLSSIAGPVKRQDCPAARREWPFEHCEGLR</sequence>